<organism evidence="1 2">
    <name type="scientific">Pedobacter insulae</name>
    <dbReference type="NCBI Taxonomy" id="414048"/>
    <lineage>
        <taxon>Bacteria</taxon>
        <taxon>Pseudomonadati</taxon>
        <taxon>Bacteroidota</taxon>
        <taxon>Sphingobacteriia</taxon>
        <taxon>Sphingobacteriales</taxon>
        <taxon>Sphingobacteriaceae</taxon>
        <taxon>Pedobacter</taxon>
    </lineage>
</organism>
<reference evidence="1 2" key="1">
    <citation type="submission" date="2016-10" db="EMBL/GenBank/DDBJ databases">
        <authorList>
            <person name="de Groot N.N."/>
        </authorList>
    </citation>
    <scope>NUCLEOTIDE SEQUENCE [LARGE SCALE GENOMIC DNA]</scope>
    <source>
        <strain evidence="1 2">DSM 18684</strain>
    </source>
</reference>
<name>A0A1I2TPS5_9SPHI</name>
<evidence type="ECO:0000313" key="1">
    <source>
        <dbReference type="EMBL" id="SFG65377.1"/>
    </source>
</evidence>
<dbReference type="Proteomes" id="UP000199666">
    <property type="component" value="Unassembled WGS sequence"/>
</dbReference>
<dbReference type="AlphaFoldDB" id="A0A1I2TPS5"/>
<dbReference type="STRING" id="414048.SAMN04489864_101462"/>
<sequence length="99" mass="10895">MSLAQILIIGSNRTIMETIERLINKNGIWEATIAFTNDEALRELNSTNFKLVLLGAGIEKETQLIETLSQLYPALPVVTHYGGGSGLLYAEIYQVLMPG</sequence>
<dbReference type="EMBL" id="FOPP01000001">
    <property type="protein sequence ID" value="SFG65377.1"/>
    <property type="molecule type" value="Genomic_DNA"/>
</dbReference>
<dbReference type="Gene3D" id="3.40.50.2300">
    <property type="match status" value="1"/>
</dbReference>
<gene>
    <name evidence="1" type="ORF">SAMN04489864_101462</name>
</gene>
<evidence type="ECO:0000313" key="2">
    <source>
        <dbReference type="Proteomes" id="UP000199666"/>
    </source>
</evidence>
<keyword evidence="2" id="KW-1185">Reference proteome</keyword>
<accession>A0A1I2TPS5</accession>
<evidence type="ECO:0008006" key="3">
    <source>
        <dbReference type="Google" id="ProtNLM"/>
    </source>
</evidence>
<protein>
    <recommendedName>
        <fullName evidence="3">Response regulator receiver domain-containing protein</fullName>
    </recommendedName>
</protein>
<proteinExistence type="predicted"/>